<evidence type="ECO:0000256" key="5">
    <source>
        <dbReference type="ARBA" id="ARBA00022989"/>
    </source>
</evidence>
<feature type="transmembrane region" description="Helical" evidence="7">
    <location>
        <begin position="278"/>
        <end position="302"/>
    </location>
</feature>
<keyword evidence="5 7" id="KW-1133">Transmembrane helix</keyword>
<keyword evidence="2 7" id="KW-0813">Transport</keyword>
<comment type="subcellular location">
    <subcellularLocation>
        <location evidence="1 7">Cell membrane</location>
        <topology evidence="1 7">Multi-pass membrane protein</topology>
    </subcellularLocation>
</comment>
<keyword evidence="10" id="KW-1185">Reference proteome</keyword>
<feature type="transmembrane region" description="Helical" evidence="7">
    <location>
        <begin position="122"/>
        <end position="142"/>
    </location>
</feature>
<reference evidence="9 10" key="1">
    <citation type="submission" date="2019-07" db="EMBL/GenBank/DDBJ databases">
        <title>Genomic Encyclopedia of Type Strains, Phase III (KMG-III): the genomes of soil and plant-associated and newly described type strains.</title>
        <authorList>
            <person name="Whitman W."/>
        </authorList>
    </citation>
    <scope>NUCLEOTIDE SEQUENCE [LARGE SCALE GENOMIC DNA]</scope>
    <source>
        <strain evidence="9 10">BL24</strain>
    </source>
</reference>
<evidence type="ECO:0000256" key="6">
    <source>
        <dbReference type="ARBA" id="ARBA00023136"/>
    </source>
</evidence>
<evidence type="ECO:0000256" key="4">
    <source>
        <dbReference type="ARBA" id="ARBA00022692"/>
    </source>
</evidence>
<dbReference type="SUPFAM" id="SSF161098">
    <property type="entry name" value="MetI-like"/>
    <property type="match status" value="1"/>
</dbReference>
<dbReference type="InterPro" id="IPR035906">
    <property type="entry name" value="MetI-like_sf"/>
</dbReference>
<dbReference type="Gene3D" id="1.10.3720.10">
    <property type="entry name" value="MetI-like"/>
    <property type="match status" value="1"/>
</dbReference>
<dbReference type="EMBL" id="VNHS01000001">
    <property type="protein sequence ID" value="TYP78899.1"/>
    <property type="molecule type" value="Genomic_DNA"/>
</dbReference>
<dbReference type="AlphaFoldDB" id="A0A5S5CGH6"/>
<dbReference type="Pfam" id="PF00528">
    <property type="entry name" value="BPD_transp_1"/>
    <property type="match status" value="1"/>
</dbReference>
<dbReference type="PANTHER" id="PTHR43227">
    <property type="entry name" value="BLL4140 PROTEIN"/>
    <property type="match status" value="1"/>
</dbReference>
<evidence type="ECO:0000256" key="1">
    <source>
        <dbReference type="ARBA" id="ARBA00004651"/>
    </source>
</evidence>
<evidence type="ECO:0000256" key="7">
    <source>
        <dbReference type="RuleBase" id="RU363032"/>
    </source>
</evidence>
<proteinExistence type="inferred from homology"/>
<feature type="transmembrane region" description="Helical" evidence="7">
    <location>
        <begin position="170"/>
        <end position="192"/>
    </location>
</feature>
<evidence type="ECO:0000259" key="8">
    <source>
        <dbReference type="PROSITE" id="PS50928"/>
    </source>
</evidence>
<evidence type="ECO:0000256" key="3">
    <source>
        <dbReference type="ARBA" id="ARBA00022475"/>
    </source>
</evidence>
<dbReference type="PANTHER" id="PTHR43227:SF7">
    <property type="entry name" value="ARABINOOLIGOSACCHARIDES TRANSPORT SYSTEM PERMEASE PROTEIN ARAP"/>
    <property type="match status" value="1"/>
</dbReference>
<evidence type="ECO:0000256" key="2">
    <source>
        <dbReference type="ARBA" id="ARBA00022448"/>
    </source>
</evidence>
<dbReference type="RefSeq" id="WP_425466132.1">
    <property type="nucleotide sequence ID" value="NZ_VNHS01000001.1"/>
</dbReference>
<name>A0A5S5CGH6_9BACL</name>
<dbReference type="Proteomes" id="UP000323257">
    <property type="component" value="Unassembled WGS sequence"/>
</dbReference>
<sequence length="310" mass="34863">MPTVVTDSTKNKLAGRRRSKLNMQIVAPYLFVMPFILSFIVFFSYPLIQAMLMSFQEVLPGETRYIGFDNYKKLWNEDFFQALYNNTRYTFWTVVVLIPLPMALAVFLNSKLLAGRNFFRSTLFIPALTSVVVAGIIFRLMFGELDNSLMNSILHLVGIPSQKWLQSSSLSMLALIILATWRWVGINMLYYLSALQNIPKDMYESASLDGAGPIRSFFSITLPQLKPITIYVTTISIYGGYAMFTESYMLWGGKASPQGIGLTLVGYIYQQGFEYFDLGFGAAIGITLLGITLVVSMLQLLASGMFKKEA</sequence>
<dbReference type="GO" id="GO:0055085">
    <property type="term" value="P:transmembrane transport"/>
    <property type="evidence" value="ECO:0007669"/>
    <property type="project" value="InterPro"/>
</dbReference>
<organism evidence="9 10">
    <name type="scientific">Paenibacillus methanolicus</name>
    <dbReference type="NCBI Taxonomy" id="582686"/>
    <lineage>
        <taxon>Bacteria</taxon>
        <taxon>Bacillati</taxon>
        <taxon>Bacillota</taxon>
        <taxon>Bacilli</taxon>
        <taxon>Bacillales</taxon>
        <taxon>Paenibacillaceae</taxon>
        <taxon>Paenibacillus</taxon>
    </lineage>
</organism>
<feature type="transmembrane region" description="Helical" evidence="7">
    <location>
        <begin position="26"/>
        <end position="48"/>
    </location>
</feature>
<comment type="similarity">
    <text evidence="7">Belongs to the binding-protein-dependent transport system permease family.</text>
</comment>
<feature type="transmembrane region" description="Helical" evidence="7">
    <location>
        <begin position="225"/>
        <end position="244"/>
    </location>
</feature>
<dbReference type="CDD" id="cd06261">
    <property type="entry name" value="TM_PBP2"/>
    <property type="match status" value="1"/>
</dbReference>
<dbReference type="PROSITE" id="PS50928">
    <property type="entry name" value="ABC_TM1"/>
    <property type="match status" value="1"/>
</dbReference>
<keyword evidence="6 7" id="KW-0472">Membrane</keyword>
<dbReference type="GO" id="GO:0005886">
    <property type="term" value="C:plasma membrane"/>
    <property type="evidence" value="ECO:0007669"/>
    <property type="project" value="UniProtKB-SubCell"/>
</dbReference>
<gene>
    <name evidence="9" type="ORF">BCM02_10114</name>
</gene>
<dbReference type="InterPro" id="IPR000515">
    <property type="entry name" value="MetI-like"/>
</dbReference>
<comment type="caution">
    <text evidence="9">The sequence shown here is derived from an EMBL/GenBank/DDBJ whole genome shotgun (WGS) entry which is preliminary data.</text>
</comment>
<evidence type="ECO:0000313" key="10">
    <source>
        <dbReference type="Proteomes" id="UP000323257"/>
    </source>
</evidence>
<keyword evidence="4 7" id="KW-0812">Transmembrane</keyword>
<accession>A0A5S5CGH6</accession>
<feature type="domain" description="ABC transmembrane type-1" evidence="8">
    <location>
        <begin position="83"/>
        <end position="299"/>
    </location>
</feature>
<feature type="transmembrane region" description="Helical" evidence="7">
    <location>
        <begin position="89"/>
        <end position="110"/>
    </location>
</feature>
<protein>
    <submittedName>
        <fullName evidence="9">Arabinosaccharide transport system permease protein</fullName>
    </submittedName>
</protein>
<evidence type="ECO:0000313" key="9">
    <source>
        <dbReference type="EMBL" id="TYP78899.1"/>
    </source>
</evidence>
<keyword evidence="3" id="KW-1003">Cell membrane</keyword>
<dbReference type="InterPro" id="IPR050809">
    <property type="entry name" value="UgpAE/MalFG_permease"/>
</dbReference>